<dbReference type="Pfam" id="PF02801">
    <property type="entry name" value="Ketoacyl-synt_C"/>
    <property type="match status" value="4"/>
</dbReference>
<feature type="region of interest" description="N-terminal hotdog fold" evidence="13">
    <location>
        <begin position="3969"/>
        <end position="4093"/>
    </location>
</feature>
<feature type="compositionally biased region" description="Low complexity" evidence="14">
    <location>
        <begin position="6334"/>
        <end position="6354"/>
    </location>
</feature>
<feature type="region of interest" description="Disordered" evidence="14">
    <location>
        <begin position="4966"/>
        <end position="5015"/>
    </location>
</feature>
<feature type="region of interest" description="C-terminal hotdog fold" evidence="13">
    <location>
        <begin position="129"/>
        <end position="273"/>
    </location>
</feature>
<feature type="active site" description="Proton acceptor; for dehydratase activity" evidence="13">
    <location>
        <position position="20"/>
    </location>
</feature>
<dbReference type="SMART" id="SM00825">
    <property type="entry name" value="PKS_KS"/>
    <property type="match status" value="4"/>
</dbReference>
<feature type="active site" description="Proton acceptor; for dehydratase activity" evidence="13">
    <location>
        <position position="2427"/>
    </location>
</feature>
<feature type="active site" description="Proton donor; for dehydratase activity" evidence="13">
    <location>
        <position position="4243"/>
    </location>
</feature>
<dbReference type="Gene3D" id="3.40.640.10">
    <property type="entry name" value="Type I PLP-dependent aspartate aminotransferase-like (Major domain)"/>
    <property type="match status" value="1"/>
</dbReference>
<feature type="active site" description="Proton donor; for dehydratase activity" evidence="13">
    <location>
        <position position="2587"/>
    </location>
</feature>
<evidence type="ECO:0000256" key="4">
    <source>
        <dbReference type="ARBA" id="ARBA00004792"/>
    </source>
</evidence>
<feature type="domain" description="PKS/mFAS DH" evidence="17">
    <location>
        <begin position="2388"/>
        <end position="2664"/>
    </location>
</feature>
<reference evidence="18" key="1">
    <citation type="submission" date="2022-10" db="EMBL/GenBank/DDBJ databases">
        <title>The complete genomes of actinobacterial strains from the NBC collection.</title>
        <authorList>
            <person name="Joergensen T.S."/>
            <person name="Alvarez Arevalo M."/>
            <person name="Sterndorff E.B."/>
            <person name="Faurdal D."/>
            <person name="Vuksanovic O."/>
            <person name="Mourched A.-S."/>
            <person name="Charusanti P."/>
            <person name="Shaw S."/>
            <person name="Blin K."/>
            <person name="Weber T."/>
        </authorList>
    </citation>
    <scope>NUCLEOTIDE SEQUENCE</scope>
    <source>
        <strain evidence="18">NBC_00254</strain>
    </source>
</reference>
<keyword evidence="19" id="KW-1185">Reference proteome</keyword>
<dbReference type="InterPro" id="IPR020807">
    <property type="entry name" value="PKS_DH"/>
</dbReference>
<feature type="region of interest" description="Disordered" evidence="14">
    <location>
        <begin position="5943"/>
        <end position="5973"/>
    </location>
</feature>
<dbReference type="InterPro" id="IPR015424">
    <property type="entry name" value="PyrdxlP-dep_Trfase"/>
</dbReference>
<feature type="region of interest" description="Disordered" evidence="14">
    <location>
        <begin position="4214"/>
        <end position="4234"/>
    </location>
</feature>
<evidence type="ECO:0000259" key="17">
    <source>
        <dbReference type="PROSITE" id="PS52019"/>
    </source>
</evidence>
<feature type="region of interest" description="Disordered" evidence="14">
    <location>
        <begin position="3943"/>
        <end position="3982"/>
    </location>
</feature>
<dbReference type="Pfam" id="PF00109">
    <property type="entry name" value="ketoacyl-synt"/>
    <property type="match status" value="4"/>
</dbReference>
<evidence type="ECO:0000256" key="3">
    <source>
        <dbReference type="ARBA" id="ARBA00004496"/>
    </source>
</evidence>
<keyword evidence="10" id="KW-0677">Repeat</keyword>
<dbReference type="Pfam" id="PF00550">
    <property type="entry name" value="PP-binding"/>
    <property type="match status" value="6"/>
</dbReference>
<keyword evidence="11" id="KW-0663">Pyridoxal phosphate</keyword>
<dbReference type="InterPro" id="IPR050091">
    <property type="entry name" value="PKS_NRPS_Biosynth_Enz"/>
</dbReference>
<dbReference type="InterPro" id="IPR020841">
    <property type="entry name" value="PKS_Beta-ketoAc_synthase_dom"/>
</dbReference>
<dbReference type="InterPro" id="IPR020806">
    <property type="entry name" value="PKS_PP-bd"/>
</dbReference>
<feature type="domain" description="Carrier" evidence="15">
    <location>
        <begin position="4886"/>
        <end position="4960"/>
    </location>
</feature>
<dbReference type="Gene3D" id="3.40.50.720">
    <property type="entry name" value="NAD(P)-binding Rossmann-like Domain"/>
    <property type="match status" value="3"/>
</dbReference>
<evidence type="ECO:0000256" key="11">
    <source>
        <dbReference type="ARBA" id="ARBA00022898"/>
    </source>
</evidence>
<dbReference type="CDD" id="cd00833">
    <property type="entry name" value="PKS"/>
    <property type="match status" value="4"/>
</dbReference>
<feature type="active site" description="Proton acceptor; for dehydratase activity" evidence="13">
    <location>
        <position position="4005"/>
    </location>
</feature>
<dbReference type="InterPro" id="IPR036291">
    <property type="entry name" value="NAD(P)-bd_dom_sf"/>
</dbReference>
<dbReference type="Pfam" id="PF21394">
    <property type="entry name" value="Beta-ketacyl_N"/>
    <property type="match status" value="2"/>
</dbReference>
<feature type="domain" description="PKS/mFAS DH" evidence="17">
    <location>
        <begin position="1"/>
        <end position="273"/>
    </location>
</feature>
<dbReference type="SUPFAM" id="SSF53383">
    <property type="entry name" value="PLP-dependent transferases"/>
    <property type="match status" value="1"/>
</dbReference>
<dbReference type="InterPro" id="IPR009081">
    <property type="entry name" value="PP-bd_ACP"/>
</dbReference>
<dbReference type="SUPFAM" id="SSF53901">
    <property type="entry name" value="Thiolase-like"/>
    <property type="match status" value="4"/>
</dbReference>
<keyword evidence="6" id="KW-0963">Cytoplasm</keyword>
<evidence type="ECO:0000256" key="9">
    <source>
        <dbReference type="ARBA" id="ARBA00022692"/>
    </source>
</evidence>
<evidence type="ECO:0000256" key="13">
    <source>
        <dbReference type="PROSITE-ProRule" id="PRU01363"/>
    </source>
</evidence>
<evidence type="ECO:0000256" key="8">
    <source>
        <dbReference type="ARBA" id="ARBA00022679"/>
    </source>
</evidence>
<dbReference type="InterPro" id="IPR049551">
    <property type="entry name" value="PKS_DH_C"/>
</dbReference>
<dbReference type="InterPro" id="IPR014031">
    <property type="entry name" value="Ketoacyl_synth_C"/>
</dbReference>
<feature type="region of interest" description="Disordered" evidence="14">
    <location>
        <begin position="410"/>
        <end position="433"/>
    </location>
</feature>
<feature type="domain" description="Ketosynthase family 3 (KS3)" evidence="16">
    <location>
        <begin position="5018"/>
        <end position="5446"/>
    </location>
</feature>
<comment type="cofactor">
    <cofactor evidence="1">
        <name>pyridoxal 5'-phosphate</name>
        <dbReference type="ChEBI" id="CHEBI:597326"/>
    </cofactor>
</comment>
<feature type="region of interest" description="Disordered" evidence="14">
    <location>
        <begin position="2387"/>
        <end position="2409"/>
    </location>
</feature>
<feature type="compositionally biased region" description="Gly residues" evidence="14">
    <location>
        <begin position="4997"/>
        <end position="5006"/>
    </location>
</feature>
<dbReference type="InterPro" id="IPR049900">
    <property type="entry name" value="PKS_mFAS_DH"/>
</dbReference>
<dbReference type="PANTHER" id="PTHR43775">
    <property type="entry name" value="FATTY ACID SYNTHASE"/>
    <property type="match status" value="1"/>
</dbReference>
<feature type="compositionally biased region" description="Basic residues" evidence="14">
    <location>
        <begin position="5639"/>
        <end position="5655"/>
    </location>
</feature>
<dbReference type="Pfam" id="PF09924">
    <property type="entry name" value="LPG_synthase_C"/>
    <property type="match status" value="1"/>
</dbReference>
<feature type="region of interest" description="N-terminal hotdog fold" evidence="13">
    <location>
        <begin position="1"/>
        <end position="115"/>
    </location>
</feature>
<dbReference type="Pfam" id="PF01212">
    <property type="entry name" value="Beta_elim_lyase"/>
    <property type="match status" value="1"/>
</dbReference>
<dbReference type="SMART" id="SM00823">
    <property type="entry name" value="PKS_PP"/>
    <property type="match status" value="6"/>
</dbReference>
<sequence>MPEIECRLSLRHADFIMQNHRVHGVSVMPGVTFLDIVYRILIAKGFDHRRAELHNVLFTEAVATADGLDREIRVLVGPEEDGVRQVTGESRQAGGDDSSWRRNFSAELRFAGGPEPGRLDLAAVRARATTRRDIAELYAQARGERIEHGAPMRCRGPLFQGDGELLAELDLESAGPGHGKGFHLHPAVLDAASIVAYGQRPSPGDPFIPVFIERFRAHRPLRGRCHVHVPSPEEFATSGDVVHNDCFLYDEEGLLVAEFRKLTCKRIRHPELITKLVDGEPVQAVQSGETGDPAGEMAGRLRELIAGLLGVESAEVRTDAGFYELGLDSVAMLRISRDLEEVVGSRLYPTLLFEFSDIDSLARHLVDTYGPVARSGGEDGVAETAGRPAAASGETGMTCLAPVWAARPAAPTGERDDFRAPGDAGGPGEPAEPGDLVLVGGTAVLADALRDGIAGTGRRVVHVTAGEAFAVIDRDTCEMRPGDRDQARLLLGELSRTAAAPRTYVVVGDPGGTAHLAGAETADRDGPYHAVWALAAALADHRIAEPVDVLYVHAAPDGAARPGDAAVGALARTLSAEVPALRCRRVEVDADEGDVEALAAAIVTEAAAGADAGAVVADAHGEVLYRDGERFVRGYTRARPGGEPLRFREGGVYVLAGGTGGIGALLAGHLARRWRARLALLGRGPLRAGTATRMAAWEEAGAEVVHLRADITDASQTMAALDKVRALYGRVDGVFHCAGLVRDAVFFAKDPAASAEVLRTKIDGAVNLDRATADDDLDMFVLFSSLSATLPNPGQCDYAYGNAFVEHFARVRAERPDRSGRTLAIGWPYWAEGGMRVAPEALERARASSGLAPMPTEVGLRTLEEAGAYDEVTIVAAYGDPAVVGRTVPAVAPRECGESGERGESGEPAEHGTAMPGGARTGAARGRGAPATGTVGGRAGAAGRDEPAPIAVIGMAGRYPQARDLRAFWRNLAGGRDCVTEVPVERWDHEEIFDARRGTAGRTYGRWGGFVDGVDRFDHAFFGISRRDAERMDPQERLFLMVGWHALEDAGYPPVALSGLPVGVFVGVMWNHYQLLDSADDGVRPMAVHSAIANRVSYTFDLHGPSIALDTACSSSLTALHLAVESVRRGECDLALAGGVNLSVHPQKYLQLAQGQFLSDDGRCRAFGRDGTGYVPGEGAGAVLLKPLDRALADGDHVYGVIRACAVNHSGRTSGFTVPSPAAQARVIGEAVRRAGIDPRTVGYVEAHGTGTSLGDPIEIEGLRQAFAGVGLAPGVRSVGSVKSNIGHLESAAGIAGVTKALLQLRHSALAPSLHAAEPNPHIDVANSPFRVQQRLERWPEPEGGGPRRAGVSAFGAGGSNAHVILEEAPRPPRRTRRRGPHLFVLSARTRDALGEYARAYLSFLRPGDDGEPLPELADLAYTSQVGRTPMPVRLAVLADDLEDIRTALSRFADGEPGDGVRSWTSAETGAAAGSAIEPATGAVGDDGVHAGSDPVRLFRAGRLAEVAAAWAGGADVPWAACHPRPARRVPMLPGYPFAEERCWLGDWRRGGTEAPKALVSLAVAADAHAADAADASEDGPARRAVAAGGSRPLAVHATLPEATPPEETPPEETPHEEAAPEQTVFEAPSEQTAHVPREEIVRAIEDALCEQLYVSRQEIDPRTPFSDMGVDSITAELVRQELGERFGVELDSVAVYDHPTVERLADFVHELCAAGPVATCPTPEPSPQAPENGAWAEADGAEEPSRPRDGAAVREPDDDVPPGDQTTVDACDGGAPPTAGAATERAESGGAVPDGGLRGDDIAVIGMSGRFPGAPDLDAFWAGLAAGRCAVTEIPRDRWDADACYDPDRTVPGKSCSRWAAMLDDVDAFDAGFFGVSPLEAEVMDPQQRLFLEEAWKALEDAGYAAPGSGRPPRCGVFVGSGAGDYARLLQEEGVLDSGYGFLGTSPSILAARVSYLLDLTGPTMAVDTACSSSLVAIHLACESIRTGQCETAIAGGVALMLTPQLQVRCSQVGMLSPTGRCAPFAASADGTVLGEGIGVVVLKRLDRALSDGDHIHGVIRATGVNGDGRTNGITAPSATSQTDLLTAVHRRAGVRPDDIGYVEAHGTGTPLGDPIEVKALSQAFRTCTDRVGFCGIGSVKANVGHTTMAAGVAGLIKVLLAMRHGKLPPAVHFDGPNPHIDFDGSPFYVVRELTDWRPGPSGGRVATVSSFGFSGTNCHIVVAEPPRPVPRDGHSSDEAHVVPVSARTDEALRRRLADLAGAVAALPASCTLEDVAYTLAVGRRHLPVRAAVVARDLPELEERLRALLRTGRAPGSFLIATPVGAEPAGEAAGAPADETADKAAGEAERLAAAYVRGEAVDWAHRHRGRRPRRVPLPAYPFARDRHWIGGPRSDRPTPRTAQAMPEGRAREDAFGLAVPWLLRDHQVNGEPILPAAAAVEAVAGAATRRGSTPPFTLSSVRWLRPLGADHGPVHVELAADGTFALTAGDPATPYVTGRVSPAHGQVDTLDLAAIRARCRERRTADELYRTFTAAGIEYGPAFRTLTEVLLGPEEALGTLTNAPDGTPVGSRPGEDRFTVHPALLDGALQTAAALVADGATGPAVPFSADLVDVLAPLTGPAYAHVTRDGEHHFTIEVADRDGRVLVRLSGLVVRPVPDALDGMLYVPQWREAGPRERVPAGADADGGRRVLVVHTEESAALARALLALHNGGHTRALPLAELDPARLDPPYDRVYYLAGTRPGDASGHPVMLGLFRLMKALIAGERPGRGTLTVVTSGAVPFDGMEGGPADAAARAEAAGLLGLARAFGAEYPRWTVTCVDLGDVPDPGAAARAVRAETEGTPIVVRRGDRRLTRTLVPARLPAAGLPFPEGGVCLVVGGASGIGYELSRHLARAHGARLAWIGRRERDAEIERRMAEIASLGGEAVYERADVCDPAALRDAVARVRKRFGPVDGAVHSAAVPGDRTLANLDEETFLAALAPKTTGLVTLHEALRGEPLRFLVLFSSAATFVDTPGQAAYAAAGTFEDAYGLHLREAGAAPAVIVNWGYWGAVGMGADDRHSRRFADLDVGSIEPAEGMAALTRIVAAGVPQALVVKAGPAGLAGFGIEGVAPGSGGDRQTSGARVVAGARQGDGAAPSPAADDGRVAPAAGGTEAAPATVTGGTGEVPVPVGVRLDRQARDYVKRVFAEMLKFREADLGERTTFENFGIDSLISLNIINRFERDLGPLPSTLLFEQLTIEQLARYLAREHAERLSGVIALEHPEWPGQPEQPEQSDRPALSTSAEAPGSSDLPDAFGAPAASGASVLSAATSRAPSAVRDGDADGGADGARPVDVAIIGVSGRYPGSPDLAAFWRNLAEGNDCVTEVPADRWDWRPHFDPRRGRPQRTYSRWGGFIEGVDKFDAGFFGILPRDAVNIDPQERLFLETTWNLLEDAGYLGEHTREPRTGVFVGIMYGTYGELGATQWPRGRLSGAHSAYWSVANRVSYFFDLSGPSFAVDSACSSSLTAVHLAVESIRRGECRMAIAGGVNLILHPNHHVSLCAMNMLSADGACKVFDARADGYVPGEGVGAVLLKPLDRALADGDRIWGVIRGSAVNAGGKTAGFTVPNPNAQAELVSEALRRARVDPRTISYVEAHGTGTELGDPIEVSGLTRAFGAAGDHGTGRCAIGSVKANIGHLEAAAGVAGLTKVLLQMRHGTIAPCVHLETLSPKIDFAGSPFLPSSGAREWARPVVDLGGGPRAVPRRAGVSSFGAGGANAHVIVEEHTESRPRLADDGDRQLFLLSARNAERLRAYAARVADFVDDDAACDATLRELAYTSQVGRQEMTERLAVLATDRRGLAERLRAYVSGEPHPDVVTGRAEGAGTLLLLDDDEGAEFVATLLARRSLPKLARVWVAGAPVDWPVLWSAPVPLRASFPTYPFQRRRYWLDLDGPVLPVNTGAPDTTGATPATGPTRAGAGDARAASLGGSMTSVPPDAGWPGSGETALLRLDGGEPHLTDHRVGGVRWLPGAAVLGLVRSASGLSGAAVALRDVRWHHPINLESGIREVSVHFIQEEDARRFRVLGPGRDGAAYTEGLLARLAAAAPAADGVTGPQAARRDRAQVLELDAIRSRCGREIDVAGFYRELGRAGLDYGPGLRVVSALRVGDGECLARLTALAVSTTSTAPTVPIVPALSVAPTALAMSAVSALSAEPDPVAARGVQAAQAAYGSSAGEPSAEETGGDGDDGGLARQAALLDGAFQAAAALVEGSAGYVPVGLDQALFLVPLPSACWVHVVEKARDVRGRRRFDLRLVDDDGAVLLAVDGLTVAPVTQPAPAGTGRISAPTSASTSAPIGGSDGGGWQSAGSIDAARASVAAATAVATATQGDAGAGECRYLRPVWRPAGPPRQGRPPRVALLDLADEPLRLAVGSELAGRGVTCVSVVAGADYGRRDDGTYTLIPGHPDHCRRVMDDLAGRGLLPDAFLRVPAAGARDASADVREGFHAPFWTAVSILGRNGGAPLRAVVAHGDGTGLIRPAYAAVAGTLRTLALEHSRFTAARVEVDPGTSGERLAALLAEELCAESGGVTEVRYDSAGRHVRGLDDFTPADVAGLPLRPGGTYLITGGAGALGLLVAEFLAGHGPVNLVLTGRSPLDETRRARVEALDREGVRVRYLAADIAVRSDAERLLQRVREEFGALHGVVHAAGVTRDARAVLKTPGEVAEVLAPKIDGALHLDALTRDDPLDFFVLFSSATAEMGNLGQADYAYANGFLDAFAREREQERQAGRRAGRTVAIGYPLWREGGMAVDEATERLMARHWGIAPLSTPAGLEAFRRALAGDEPSFVVFQPAVAESTGGPGARDAAMPSRVAYEASGAASGGVPAHASEEGGGQHAEGYAAHVERDLRAVAARFLLVDQSEVDPDADLMELGFDSVSLTELINEVNERYSLELLPTVLFECPTLTGFAAYLDAHHRAELAARHGNRERPADEGTDRPAADEPVTVAAEPGAARGGDAGDGDGGVREPHGARGPVEVAVVGMAGMLPGSSDLTEFWRHLMRGDDLVGPVPDDRADLRADDRTRHLQGGFLDDVAAFDAGLFGISPAEAALMDPQQRLFLQAAWRAIEDAGHRPSELAGTATGLFAGVATSDYDALLTRHGVPVQAHMATGVAHAVLANRVSHLLDLRGPSEAVDTACSSALVAIHRAVRAIQAGECETALAGGVNVLLNPDVFVAFTQSGMLSPDGRCKTFDAAADGYVRGEGVGVVMLKPLDRALAEGDHVYAVVRGTAVNHCGRSASLTAPNPEAQADVLVRAHREAGADPATVTYIEAHGTGTRLGDPIEIEGLKKAFSRLYEEWGRPMPRTPHIGIGSVKTNIGHLEAAAGIAGVLKVLLAMEHGELPATLHRREVNPYLRLDGTPFHLVDAALSWPVTPGPDGRPIRRAGVSSFGFGGSNAHVVLERAVTREEETVESSHAGPELFVLSAPTRGALRAYATRLAGFLAERPGLELSRVAYTLQAGREELRERLAVVAASHEELVSALRAAAEGDTAARGDRATGDTTPGHHGVIHLGTAARNAGPCDEEDLHALARAWVAGARVDWAAHRARRAGRGARPPRRLPMPSFPFSRTRFWFTREESRPVPEVITEVTVQKPNQHVRHSMGPRPARRARVRLAPPDAARGQEDPAWPGEPRERPEPAARGVAAPADGGRTASSEPAALHAPPELTPRPVAAPAFVRVTAEAAAPVTRSIREHLARILAMPAEEIEGDRPFAELGLDSIFRMDLARKLGAAYGLELKAEDMYEHDSVDALAAHITSLTAPSGGRPTHDGDARGSHTPNGHAPAAGAPAGGALSGNRTSEMNGNHAFAMRGDDAEHGDGREAAERAVRDLVESVIRRPLDPTRSFEHNALTSFDMLRVISALEKRLGGLRKSLLFDRPTLAELTRWLRDTFGAAAVASLGASGDGAPSRVGPGIPDGATGSSASRAVESSAEEKGAPLIVPRAAVAGRPGLREVVADLERRYAKETGLAGRDIAPLLFLGSSRQGFFTFSQRDDDLFSWSYVGSEEHFTELAAEYLDYARGRGLRASFLSLRRLEEAGGHRLTATPFGAVQRLEDLSRFTLKGGRMSRLRYMVQRFERSGSCRTVEYRSGSDPATDRRLAELVDRWAGGKQMTNPYVRRVREEIREGLLDERHRVFLTYLDDALANAVVVTRIPSENGYLLDVEFYPADGPLGGLEYAIVQIIGVLVAEGCTLFSFGASFGAKVCDSPNAAPEVEQGLEELRGAGIFGAGNFQFKNKFRPVNVPLYLCQPADGPRTPVADVILMIADPSAPTGITAPAAPDRPTASDDGPASDGRAAVSAPAAVAVSSGPSRRGDAGPAVTAEEREALLAAHGHNPLRLPPEAVEFDLVTDSWAERTDEVVARRAEELIRRAAEPGAGDELTPPWLPFETVVAAPSGRAAEALLCRSWPGRRGAVPHNGLFPTLLFNLADNGFDPVPLPSVSSGHFGGDLDLAALDRALEAGEIAFVAVELTGNAGGGAPVSAANLRQVRERAAAQGVPVVVDATRVVENAVFVAEHEPGHQGRGVWDVVRDLLSLADVVTMSATKDFGVHAGGLVATRLPEVAARLREEAELRGPGLNLLDRRALSLALADCEGVLKLVRQRMRGVRTLWRSLDAAGVPLAGPTGGPPGGHCLLLDLSRMDHLAGLPHPVPSFLAWMFRETGVRGGPHLAGDRLVRLAVPLGYGKAEIDLVAERLTGLFGSAAEVPCLVTAEEPVTALDAARAAYRPAGEVPSDIQDVLREGYRPADQNWAAVREAAPGVRRTLVAYVGGQVEVLSAGEGPTLLLMHPFNMGAGVFARQFRDLAGRCRVVVIHHPGVGATTADGDISLDGITALHFDVLRRLGVEFPVHVAGASFGSLLAQNFALRHPEATASLSIICGSYKYANRAGAVNRLERVVAEDLDHIVAGSGSARIREQRDDLEAALLRCESMDPRIGLRYLDVFAAEPDLLGRLPGISVPTLIVQGRHDSVIPLKTAHLLHGLIPDARYVEIPDAGHFPCVTHPEEVNHALAGFLRLGAGDERPGAAGRTASIKEGQGRR</sequence>
<feature type="compositionally biased region" description="Low complexity" evidence="14">
    <location>
        <begin position="5656"/>
        <end position="5673"/>
    </location>
</feature>
<comment type="subcellular location">
    <subcellularLocation>
        <location evidence="3">Cytoplasm</location>
    </subcellularLocation>
    <subcellularLocation>
        <location evidence="2">Membrane</location>
        <topology evidence="2">Multi-pass membrane protein</topology>
    </subcellularLocation>
</comment>
<dbReference type="InterPro" id="IPR006162">
    <property type="entry name" value="Ppantetheine_attach_site"/>
</dbReference>
<dbReference type="SUPFAM" id="SSF53474">
    <property type="entry name" value="alpha/beta-Hydrolases"/>
    <property type="match status" value="1"/>
</dbReference>
<dbReference type="InterPro" id="IPR013968">
    <property type="entry name" value="PKS_KR"/>
</dbReference>
<dbReference type="InterPro" id="IPR016039">
    <property type="entry name" value="Thiolase-like"/>
</dbReference>
<feature type="domain" description="Ketosynthase family 3 (KS3)" evidence="16">
    <location>
        <begin position="947"/>
        <end position="1368"/>
    </location>
</feature>
<keyword evidence="12" id="KW-1133">Transmembrane helix</keyword>
<dbReference type="Proteomes" id="UP001432011">
    <property type="component" value="Chromosome"/>
</dbReference>
<dbReference type="InterPro" id="IPR015421">
    <property type="entry name" value="PyrdxlP-dep_Trfase_major"/>
</dbReference>
<dbReference type="InterPro" id="IPR036736">
    <property type="entry name" value="ACP-like_sf"/>
</dbReference>
<dbReference type="PROSITE" id="PS00606">
    <property type="entry name" value="KS3_1"/>
    <property type="match status" value="4"/>
</dbReference>
<keyword evidence="9" id="KW-0812">Transmembrane</keyword>
<accession>A0ABZ1SXV8</accession>
<name>A0ABZ1SXV8_9ACTN</name>
<feature type="compositionally biased region" description="Acidic residues" evidence="14">
    <location>
        <begin position="4222"/>
        <end position="4232"/>
    </location>
</feature>
<organism evidence="18 19">
    <name type="scientific">Microbispora hainanensis</name>
    <dbReference type="NCBI Taxonomy" id="568844"/>
    <lineage>
        <taxon>Bacteria</taxon>
        <taxon>Bacillati</taxon>
        <taxon>Actinomycetota</taxon>
        <taxon>Actinomycetes</taxon>
        <taxon>Streptosporangiales</taxon>
        <taxon>Streptosporangiaceae</taxon>
        <taxon>Microbispora</taxon>
    </lineage>
</organism>
<feature type="region of interest" description="Disordered" evidence="14">
    <location>
        <begin position="4322"/>
        <end position="4349"/>
    </location>
</feature>
<feature type="compositionally biased region" description="Basic and acidic residues" evidence="14">
    <location>
        <begin position="895"/>
        <end position="910"/>
    </location>
</feature>
<protein>
    <submittedName>
        <fullName evidence="18">SDR family NAD(P)-dependent oxidoreductase</fullName>
    </submittedName>
</protein>
<evidence type="ECO:0000256" key="14">
    <source>
        <dbReference type="SAM" id="MobiDB-lite"/>
    </source>
</evidence>
<keyword evidence="7" id="KW-0597">Phosphoprotein</keyword>
<evidence type="ECO:0000256" key="6">
    <source>
        <dbReference type="ARBA" id="ARBA00022490"/>
    </source>
</evidence>
<feature type="region of interest" description="Disordered" evidence="14">
    <location>
        <begin position="6316"/>
        <end position="6362"/>
    </location>
</feature>
<dbReference type="EMBL" id="CP108085">
    <property type="protein sequence ID" value="WUP77850.1"/>
    <property type="molecule type" value="Genomic_DNA"/>
</dbReference>
<feature type="region of interest" description="Disordered" evidence="14">
    <location>
        <begin position="1720"/>
        <end position="1798"/>
    </location>
</feature>
<evidence type="ECO:0000256" key="2">
    <source>
        <dbReference type="ARBA" id="ARBA00004141"/>
    </source>
</evidence>
<dbReference type="PANTHER" id="PTHR43775:SF37">
    <property type="entry name" value="SI:DKEY-61P9.11"/>
    <property type="match status" value="1"/>
</dbReference>
<dbReference type="PROSITE" id="PS00012">
    <property type="entry name" value="PHOSPHOPANTETHEINE"/>
    <property type="match status" value="2"/>
</dbReference>
<dbReference type="InterPro" id="IPR054514">
    <property type="entry name" value="RhiE-like_linker"/>
</dbReference>
<feature type="compositionally biased region" description="Low complexity" evidence="14">
    <location>
        <begin position="3135"/>
        <end position="3166"/>
    </location>
</feature>
<keyword evidence="8" id="KW-0808">Transferase</keyword>
<dbReference type="Gene3D" id="1.10.1200.10">
    <property type="entry name" value="ACP-like"/>
    <property type="match status" value="6"/>
</dbReference>
<evidence type="ECO:0000256" key="1">
    <source>
        <dbReference type="ARBA" id="ARBA00001933"/>
    </source>
</evidence>
<feature type="compositionally biased region" description="Basic and acidic residues" evidence="14">
    <location>
        <begin position="1744"/>
        <end position="1756"/>
    </location>
</feature>
<evidence type="ECO:0000256" key="10">
    <source>
        <dbReference type="ARBA" id="ARBA00022737"/>
    </source>
</evidence>
<feature type="region of interest" description="Disordered" evidence="14">
    <location>
        <begin position="3116"/>
        <end position="3166"/>
    </location>
</feature>
<evidence type="ECO:0000259" key="16">
    <source>
        <dbReference type="PROSITE" id="PS52004"/>
    </source>
</evidence>
<dbReference type="SMART" id="SM00826">
    <property type="entry name" value="PKS_DH"/>
    <property type="match status" value="3"/>
</dbReference>
<gene>
    <name evidence="18" type="ORF">OG913_12860</name>
</gene>
<feature type="domain" description="PKS/mFAS DH" evidence="17">
    <location>
        <begin position="3969"/>
        <end position="4323"/>
    </location>
</feature>
<dbReference type="Gene3D" id="3.40.50.1820">
    <property type="entry name" value="alpha/beta hydrolase"/>
    <property type="match status" value="1"/>
</dbReference>
<dbReference type="SMART" id="SM01294">
    <property type="entry name" value="PKS_PP_betabranch"/>
    <property type="match status" value="4"/>
</dbReference>
<dbReference type="Gene3D" id="3.40.47.10">
    <property type="match status" value="4"/>
</dbReference>
<feature type="compositionally biased region" description="Low complexity" evidence="14">
    <location>
        <begin position="3944"/>
        <end position="3969"/>
    </location>
</feature>
<feature type="compositionally biased region" description="Low complexity" evidence="14">
    <location>
        <begin position="4329"/>
        <end position="4341"/>
    </location>
</feature>
<dbReference type="Gene3D" id="1.10.1240.100">
    <property type="match status" value="4"/>
</dbReference>
<dbReference type="Pfam" id="PF22336">
    <property type="entry name" value="RhiE-like_linker"/>
    <property type="match status" value="3"/>
</dbReference>
<dbReference type="InterPro" id="IPR032821">
    <property type="entry name" value="PKS_assoc"/>
</dbReference>
<dbReference type="InterPro" id="IPR057326">
    <property type="entry name" value="KR_dom"/>
</dbReference>
<feature type="region of interest" description="C-terminal hotdog fold" evidence="13">
    <location>
        <begin position="2521"/>
        <end position="2664"/>
    </location>
</feature>
<keyword evidence="5" id="KW-0596">Phosphopantetheine</keyword>
<dbReference type="InterPro" id="IPR029058">
    <property type="entry name" value="AB_hydrolase_fold"/>
</dbReference>
<feature type="region of interest" description="Disordered" evidence="14">
    <location>
        <begin position="5802"/>
        <end position="5863"/>
    </location>
</feature>
<feature type="domain" description="Ketosynthase family 3 (KS3)" evidence="16">
    <location>
        <begin position="1800"/>
        <end position="2226"/>
    </location>
</feature>
<evidence type="ECO:0000259" key="15">
    <source>
        <dbReference type="PROSITE" id="PS50075"/>
    </source>
</evidence>
<evidence type="ECO:0000256" key="7">
    <source>
        <dbReference type="ARBA" id="ARBA00022553"/>
    </source>
</evidence>
<dbReference type="CDD" id="cd08953">
    <property type="entry name" value="KR_2_SDR_x"/>
    <property type="match status" value="3"/>
</dbReference>
<dbReference type="Pfam" id="PF16197">
    <property type="entry name" value="KAsynt_C_assoc"/>
    <property type="match status" value="1"/>
</dbReference>
<dbReference type="SUPFAM" id="SSF51735">
    <property type="entry name" value="NAD(P)-binding Rossmann-fold domains"/>
    <property type="match status" value="6"/>
</dbReference>
<dbReference type="InterPro" id="IPR000073">
    <property type="entry name" value="AB_hydrolase_1"/>
</dbReference>
<dbReference type="InterPro" id="IPR015422">
    <property type="entry name" value="PyrdxlP-dep_Trfase_small"/>
</dbReference>
<evidence type="ECO:0000256" key="12">
    <source>
        <dbReference type="ARBA" id="ARBA00022989"/>
    </source>
</evidence>
<feature type="region of interest" description="Disordered" evidence="14">
    <location>
        <begin position="5630"/>
        <end position="5711"/>
    </location>
</feature>
<dbReference type="InterPro" id="IPR001597">
    <property type="entry name" value="ArAA_b-elim_lyase/Thr_aldolase"/>
</dbReference>
<keyword evidence="12" id="KW-0472">Membrane</keyword>
<dbReference type="PROSITE" id="PS52019">
    <property type="entry name" value="PKS_MFAS_DH"/>
    <property type="match status" value="3"/>
</dbReference>
<dbReference type="InterPro" id="IPR049552">
    <property type="entry name" value="PKS_DH_N"/>
</dbReference>
<dbReference type="InterPro" id="IPR042104">
    <property type="entry name" value="PKS_dehydratase_sf"/>
</dbReference>
<comment type="pathway">
    <text evidence="4">Antibiotic biosynthesis.</text>
</comment>
<feature type="compositionally biased region" description="Basic and acidic residues" evidence="14">
    <location>
        <begin position="4966"/>
        <end position="4984"/>
    </location>
</feature>
<feature type="region of interest" description="N-terminal hotdog fold" evidence="13">
    <location>
        <begin position="2388"/>
        <end position="2508"/>
    </location>
</feature>
<dbReference type="Gene3D" id="3.10.129.110">
    <property type="entry name" value="Polyketide synthase dehydratase"/>
    <property type="match status" value="4"/>
</dbReference>
<evidence type="ECO:0000313" key="18">
    <source>
        <dbReference type="EMBL" id="WUP77850.1"/>
    </source>
</evidence>
<dbReference type="InterPro" id="IPR014030">
    <property type="entry name" value="Ketoacyl_synth_N"/>
</dbReference>
<feature type="region of interest" description="Disordered" evidence="14">
    <location>
        <begin position="3266"/>
        <end position="3300"/>
    </location>
</feature>
<dbReference type="InterPro" id="IPR018201">
    <property type="entry name" value="Ketoacyl_synth_AS"/>
</dbReference>
<feature type="domain" description="Ketosynthase family 3 (KS3)" evidence="16">
    <location>
        <begin position="3335"/>
        <end position="3768"/>
    </location>
</feature>
<evidence type="ECO:0000256" key="5">
    <source>
        <dbReference type="ARBA" id="ARBA00022450"/>
    </source>
</evidence>
<feature type="region of interest" description="C-terminal hotdog fold" evidence="13">
    <location>
        <begin position="4120"/>
        <end position="4323"/>
    </location>
</feature>
<dbReference type="Gene3D" id="3.90.1150.10">
    <property type="entry name" value="Aspartate Aminotransferase, domain 1"/>
    <property type="match status" value="1"/>
</dbReference>
<dbReference type="InterPro" id="IPR049490">
    <property type="entry name" value="C883_1060-like_KR_N"/>
</dbReference>
<proteinExistence type="predicted"/>
<feature type="domain" description="Carrier" evidence="15">
    <location>
        <begin position="5725"/>
        <end position="5802"/>
    </location>
</feature>
<dbReference type="SMART" id="SM00822">
    <property type="entry name" value="PKS_KR"/>
    <property type="match status" value="3"/>
</dbReference>
<dbReference type="Pfam" id="PF21089">
    <property type="entry name" value="PKS_DH_N"/>
    <property type="match status" value="3"/>
</dbReference>
<dbReference type="PROSITE" id="PS52004">
    <property type="entry name" value="KS3_2"/>
    <property type="match status" value="4"/>
</dbReference>
<feature type="compositionally biased region" description="Basic and acidic residues" evidence="14">
    <location>
        <begin position="5853"/>
        <end position="5863"/>
    </location>
</feature>
<feature type="region of interest" description="Disordered" evidence="14">
    <location>
        <begin position="894"/>
        <end position="942"/>
    </location>
</feature>
<feature type="region of interest" description="Disordered" evidence="14">
    <location>
        <begin position="1601"/>
        <end position="1634"/>
    </location>
</feature>
<dbReference type="Pfam" id="PF14765">
    <property type="entry name" value="PS-DH"/>
    <property type="match status" value="4"/>
</dbReference>
<dbReference type="Pfam" id="PF08659">
    <property type="entry name" value="KR"/>
    <property type="match status" value="3"/>
</dbReference>
<dbReference type="Pfam" id="PF00561">
    <property type="entry name" value="Abhydrolase_1"/>
    <property type="match status" value="1"/>
</dbReference>
<feature type="compositionally biased region" description="Low complexity" evidence="14">
    <location>
        <begin position="1774"/>
        <end position="1784"/>
    </location>
</feature>
<feature type="active site" description="Proton donor; for dehydratase activity" evidence="13">
    <location>
        <position position="190"/>
    </location>
</feature>
<feature type="domain" description="Carrier" evidence="15">
    <location>
        <begin position="1636"/>
        <end position="1713"/>
    </location>
</feature>
<feature type="compositionally biased region" description="Low complexity" evidence="14">
    <location>
        <begin position="912"/>
        <end position="933"/>
    </location>
</feature>
<dbReference type="RefSeq" id="WP_328710404.1">
    <property type="nucleotide sequence ID" value="NZ_CP108085.1"/>
</dbReference>
<feature type="domain" description="Carrier" evidence="15">
    <location>
        <begin position="292"/>
        <end position="369"/>
    </location>
</feature>
<feature type="compositionally biased region" description="Basic and acidic residues" evidence="14">
    <location>
        <begin position="2387"/>
        <end position="2399"/>
    </location>
</feature>
<feature type="domain" description="Carrier" evidence="15">
    <location>
        <begin position="3180"/>
        <end position="3253"/>
    </location>
</feature>
<dbReference type="PROSITE" id="PS50075">
    <property type="entry name" value="CARRIER"/>
    <property type="match status" value="5"/>
</dbReference>
<feature type="compositionally biased region" description="Low complexity" evidence="14">
    <location>
        <begin position="5682"/>
        <end position="5694"/>
    </location>
</feature>
<dbReference type="InterPro" id="IPR024320">
    <property type="entry name" value="LPG_synthase_C"/>
</dbReference>
<evidence type="ECO:0000313" key="19">
    <source>
        <dbReference type="Proteomes" id="UP001432011"/>
    </source>
</evidence>
<dbReference type="SUPFAM" id="SSF47336">
    <property type="entry name" value="ACP-like"/>
    <property type="match status" value="6"/>
</dbReference>